<sequence>MVRSHQAFPPGIELQRKFTSKMRLDIYFNRTIALINSVYGVNVPNRLDLVLFPPDNGDLRAYEVQRFVPTISNAIS</sequence>
<dbReference type="EMBL" id="SHOA02000001">
    <property type="protein sequence ID" value="TDH73518.1"/>
    <property type="molecule type" value="Genomic_DNA"/>
</dbReference>
<name>A0A976FJV5_BRELC</name>
<dbReference type="GeneID" id="94349862"/>
<dbReference type="EMBL" id="SHOA02000121">
    <property type="protein sequence ID" value="TDH68155.1"/>
    <property type="molecule type" value="Genomic_DNA"/>
</dbReference>
<comment type="caution">
    <text evidence="1">The sequence shown here is derived from an EMBL/GenBank/DDBJ whole genome shotgun (WGS) entry which is preliminary data.</text>
</comment>
<evidence type="ECO:0000313" key="1">
    <source>
        <dbReference type="EMBL" id="TDH68155.1"/>
    </source>
</evidence>
<dbReference type="RefSeq" id="XP_067822525.1">
    <property type="nucleotide sequence ID" value="XM_067964191.1"/>
</dbReference>
<dbReference type="KEGG" id="blac:94349862"/>
<keyword evidence="4" id="KW-1185">Reference proteome</keyword>
<accession>A0A976FJV5</accession>
<dbReference type="EMBL" id="SHOA02000001">
    <property type="protein sequence ID" value="TDH73026.1"/>
    <property type="molecule type" value="Genomic_DNA"/>
</dbReference>
<evidence type="ECO:0000313" key="2">
    <source>
        <dbReference type="EMBL" id="TDH73026.1"/>
    </source>
</evidence>
<dbReference type="Proteomes" id="UP000294530">
    <property type="component" value="Unassembled WGS sequence"/>
</dbReference>
<dbReference type="AlphaFoldDB" id="A0A976FJV5"/>
<evidence type="ECO:0000313" key="4">
    <source>
        <dbReference type="Proteomes" id="UP000294530"/>
    </source>
</evidence>
<gene>
    <name evidence="2" type="ORF">CCR75_006119</name>
    <name evidence="3" type="ORF">CCR75_006121</name>
    <name evidence="1" type="ORF">CCR75_009598</name>
</gene>
<evidence type="ECO:0000313" key="3">
    <source>
        <dbReference type="EMBL" id="TDH73518.1"/>
    </source>
</evidence>
<protein>
    <submittedName>
        <fullName evidence="1">Uncharacterized protein</fullName>
    </submittedName>
</protein>
<organism evidence="1 4">
    <name type="scientific">Bremia lactucae</name>
    <name type="common">Lettuce downy mildew</name>
    <dbReference type="NCBI Taxonomy" id="4779"/>
    <lineage>
        <taxon>Eukaryota</taxon>
        <taxon>Sar</taxon>
        <taxon>Stramenopiles</taxon>
        <taxon>Oomycota</taxon>
        <taxon>Peronosporomycetes</taxon>
        <taxon>Peronosporales</taxon>
        <taxon>Peronosporaceae</taxon>
        <taxon>Bremia</taxon>
    </lineage>
</organism>
<proteinExistence type="predicted"/>
<reference evidence="1" key="2">
    <citation type="submission" date="2021-07" db="EMBL/GenBank/DDBJ databases">
        <authorList>
            <person name="Fletcher K."/>
        </authorList>
    </citation>
    <scope>NUCLEOTIDE SEQUENCE</scope>
    <source>
        <strain evidence="1">SF5</strain>
    </source>
</reference>
<reference evidence="1 4" key="1">
    <citation type="journal article" date="2021" name="Genome Biol.">
        <title>AFLAP: assembly-free linkage analysis pipeline using k-mers from genome sequencing data.</title>
        <authorList>
            <person name="Fletcher K."/>
            <person name="Zhang L."/>
            <person name="Gil J."/>
            <person name="Han R."/>
            <person name="Cavanaugh K."/>
            <person name="Michelmore R."/>
        </authorList>
    </citation>
    <scope>NUCLEOTIDE SEQUENCE [LARGE SCALE GENOMIC DNA]</scope>
    <source>
        <strain evidence="1 4">SF5</strain>
    </source>
</reference>